<feature type="signal peptide" evidence="14">
    <location>
        <begin position="1"/>
        <end position="28"/>
    </location>
</feature>
<evidence type="ECO:0000256" key="14">
    <source>
        <dbReference type="SAM" id="SignalP"/>
    </source>
</evidence>
<feature type="binding site" description="axial binding residue" evidence="13">
    <location>
        <position position="56"/>
    </location>
    <ligand>
        <name>heme c</name>
        <dbReference type="ChEBI" id="CHEBI:61717"/>
        <label>1</label>
    </ligand>
    <ligandPart>
        <name>Fe</name>
        <dbReference type="ChEBI" id="CHEBI:18248"/>
    </ligandPart>
</feature>
<keyword evidence="10 13" id="KW-0408">Iron</keyword>
<keyword evidence="8" id="KW-0677">Repeat</keyword>
<evidence type="ECO:0000256" key="12">
    <source>
        <dbReference type="PIRSR" id="PIRSR000018-50"/>
    </source>
</evidence>
<feature type="binding site" description="covalent" evidence="12">
    <location>
        <position position="324"/>
    </location>
    <ligand>
        <name>heme c</name>
        <dbReference type="ChEBI" id="CHEBI:61717"/>
        <label>3</label>
    </ligand>
</feature>
<evidence type="ECO:0000256" key="5">
    <source>
        <dbReference type="ARBA" id="ARBA00022660"/>
    </source>
</evidence>
<protein>
    <submittedName>
        <fullName evidence="16">Cytochrome c</fullName>
    </submittedName>
</protein>
<dbReference type="PROSITE" id="PS51007">
    <property type="entry name" value="CYTC"/>
    <property type="match status" value="3"/>
</dbReference>
<dbReference type="InterPro" id="IPR009056">
    <property type="entry name" value="Cyt_c-like_dom"/>
</dbReference>
<evidence type="ECO:0000256" key="7">
    <source>
        <dbReference type="ARBA" id="ARBA00022729"/>
    </source>
</evidence>
<dbReference type="Proteomes" id="UP000577891">
    <property type="component" value="Unassembled WGS sequence"/>
</dbReference>
<feature type="binding site" description="covalent" evidence="12">
    <location>
        <position position="321"/>
    </location>
    <ligand>
        <name>heme c</name>
        <dbReference type="ChEBI" id="CHEBI:61717"/>
        <label>3</label>
    </ligand>
</feature>
<dbReference type="InterPro" id="IPR014353">
    <property type="entry name" value="Membr-bd_ADH_cyt_c"/>
</dbReference>
<keyword evidence="17" id="KW-1185">Reference proteome</keyword>
<keyword evidence="2" id="KW-0813">Transport</keyword>
<feature type="binding site" description="axial binding residue" evidence="13">
    <location>
        <position position="203"/>
    </location>
    <ligand>
        <name>heme c</name>
        <dbReference type="ChEBI" id="CHEBI:61717"/>
        <label>2</label>
    </ligand>
    <ligandPart>
        <name>Fe</name>
        <dbReference type="ChEBI" id="CHEBI:18248"/>
    </ligandPart>
</feature>
<evidence type="ECO:0000256" key="4">
    <source>
        <dbReference type="ARBA" id="ARBA00022617"/>
    </source>
</evidence>
<keyword evidence="11" id="KW-0472">Membrane</keyword>
<dbReference type="Pfam" id="PF00034">
    <property type="entry name" value="Cytochrom_C"/>
    <property type="match status" value="3"/>
</dbReference>
<dbReference type="AlphaFoldDB" id="A0A7W4IZ24"/>
<accession>A0A7W4IZ24</accession>
<keyword evidence="6 13" id="KW-0479">Metal-binding</keyword>
<evidence type="ECO:0000256" key="1">
    <source>
        <dbReference type="ARBA" id="ARBA00004236"/>
    </source>
</evidence>
<dbReference type="InterPro" id="IPR036909">
    <property type="entry name" value="Cyt_c-like_dom_sf"/>
</dbReference>
<evidence type="ECO:0000256" key="6">
    <source>
        <dbReference type="ARBA" id="ARBA00022723"/>
    </source>
</evidence>
<dbReference type="PIRSF" id="PIRSF000018">
    <property type="entry name" value="Mb_ADH_cyt_c"/>
    <property type="match status" value="1"/>
</dbReference>
<reference evidence="16 17" key="1">
    <citation type="submission" date="2020-04" db="EMBL/GenBank/DDBJ databases">
        <title>Description of novel Gluconacetobacter.</title>
        <authorList>
            <person name="Sombolestani A."/>
        </authorList>
    </citation>
    <scope>NUCLEOTIDE SEQUENCE [LARGE SCALE GENOMIC DNA]</scope>
    <source>
        <strain evidence="16 17">LMG 27724</strain>
    </source>
</reference>
<evidence type="ECO:0000256" key="10">
    <source>
        <dbReference type="ARBA" id="ARBA00023004"/>
    </source>
</evidence>
<evidence type="ECO:0000256" key="9">
    <source>
        <dbReference type="ARBA" id="ARBA00022982"/>
    </source>
</evidence>
<dbReference type="InterPro" id="IPR008168">
    <property type="entry name" value="Cyt_C_IC"/>
</dbReference>
<evidence type="ECO:0000256" key="2">
    <source>
        <dbReference type="ARBA" id="ARBA00022448"/>
    </source>
</evidence>
<comment type="cofactor">
    <cofactor evidence="12">
        <name>heme c</name>
        <dbReference type="ChEBI" id="CHEBI:61717"/>
    </cofactor>
    <text evidence="12">Binds 3 heme c groups covalently per subunit.</text>
</comment>
<proteinExistence type="predicted"/>
<feature type="binding site" description="covalent" evidence="12">
    <location>
        <position position="52"/>
    </location>
    <ligand>
        <name>heme c</name>
        <dbReference type="ChEBI" id="CHEBI:61717"/>
        <label>1</label>
    </ligand>
</feature>
<dbReference type="InterPro" id="IPR051459">
    <property type="entry name" value="Cytochrome_c-type_DH"/>
</dbReference>
<feature type="domain" description="Cytochrome c" evidence="15">
    <location>
        <begin position="38"/>
        <end position="141"/>
    </location>
</feature>
<organism evidence="16 17">
    <name type="scientific">Gluconacetobacter asukensis</name>
    <dbReference type="NCBI Taxonomy" id="1017181"/>
    <lineage>
        <taxon>Bacteria</taxon>
        <taxon>Pseudomonadati</taxon>
        <taxon>Pseudomonadota</taxon>
        <taxon>Alphaproteobacteria</taxon>
        <taxon>Acetobacterales</taxon>
        <taxon>Acetobacteraceae</taxon>
        <taxon>Gluconacetobacter</taxon>
    </lineage>
</organism>
<gene>
    <name evidence="16" type="ORF">HLH35_04755</name>
</gene>
<dbReference type="EMBL" id="JABEQE010000003">
    <property type="protein sequence ID" value="MBB2171437.1"/>
    <property type="molecule type" value="Genomic_DNA"/>
</dbReference>
<keyword evidence="9" id="KW-0249">Electron transport</keyword>
<feature type="binding site" description="covalent" evidence="12">
    <location>
        <position position="202"/>
    </location>
    <ligand>
        <name>heme c</name>
        <dbReference type="ChEBI" id="CHEBI:61717"/>
        <label>2</label>
    </ligand>
</feature>
<sequence length="425" mass="44258">MTSGRNRMRRAACAALLLIGAGAAPARAAGQATIPDQEAVARGAYLAAAGDCVACHTAPGGRPFAGGRAIRTAFGTLLGSNITPDTATGIGGWTDAQFLRAVKRGIGGKGQRLYAAMPFNTYARASDRDILDIKAYLASLQPVRNAVATNQFSFPFNIRLLSAFVWSMLYFDPAPFRADPARDAQWNRGAYLVTGLGHCTTCHSPKNRLGADDVRAYLGGAPLEGLFAPALDDAARTGLGGWTEEDIVAYLRTGTSRRAVAAGPMAEVVSRSTQFLTDADLRAIAVYLRSVPTPPGQEATPPAPPGTAAMEAGARLYGESCRACHGADGQGIPGMVPALAGHAGVQSADPASALNVILQGAQSAITRGNDRGTSMPAFAWKLTDTQVADVTTFVRNSWGNRAAPITPADAARARQALNAPQSLPR</sequence>
<feature type="domain" description="Cytochrome c" evidence="15">
    <location>
        <begin position="184"/>
        <end position="292"/>
    </location>
</feature>
<feature type="binding site" description="covalent" evidence="12">
    <location>
        <position position="55"/>
    </location>
    <ligand>
        <name>heme c</name>
        <dbReference type="ChEBI" id="CHEBI:61717"/>
        <label>1</label>
    </ligand>
</feature>
<keyword evidence="4 12" id="KW-0349">Heme</keyword>
<keyword evidence="5" id="KW-0679">Respiratory chain</keyword>
<dbReference type="PRINTS" id="PR00605">
    <property type="entry name" value="CYTCHROMECIC"/>
</dbReference>
<keyword evidence="3" id="KW-1003">Cell membrane</keyword>
<dbReference type="GO" id="GO:0009055">
    <property type="term" value="F:electron transfer activity"/>
    <property type="evidence" value="ECO:0007669"/>
    <property type="project" value="InterPro"/>
</dbReference>
<dbReference type="GO" id="GO:0005506">
    <property type="term" value="F:iron ion binding"/>
    <property type="evidence" value="ECO:0007669"/>
    <property type="project" value="InterPro"/>
</dbReference>
<dbReference type="SUPFAM" id="SSF46626">
    <property type="entry name" value="Cytochrome c"/>
    <property type="match status" value="3"/>
</dbReference>
<comment type="caution">
    <text evidence="16">The sequence shown here is derived from an EMBL/GenBank/DDBJ whole genome shotgun (WGS) entry which is preliminary data.</text>
</comment>
<dbReference type="PANTHER" id="PTHR35008">
    <property type="entry name" value="BLL4482 PROTEIN-RELATED"/>
    <property type="match status" value="1"/>
</dbReference>
<dbReference type="Gene3D" id="1.10.760.10">
    <property type="entry name" value="Cytochrome c-like domain"/>
    <property type="match status" value="3"/>
</dbReference>
<dbReference type="GO" id="GO:0020037">
    <property type="term" value="F:heme binding"/>
    <property type="evidence" value="ECO:0007669"/>
    <property type="project" value="InterPro"/>
</dbReference>
<dbReference type="RefSeq" id="WP_182978060.1">
    <property type="nucleotide sequence ID" value="NZ_JABEQE010000003.1"/>
</dbReference>
<evidence type="ECO:0000256" key="3">
    <source>
        <dbReference type="ARBA" id="ARBA00022475"/>
    </source>
</evidence>
<evidence type="ECO:0000313" key="17">
    <source>
        <dbReference type="Proteomes" id="UP000577891"/>
    </source>
</evidence>
<feature type="domain" description="Cytochrome c" evidence="15">
    <location>
        <begin position="308"/>
        <end position="398"/>
    </location>
</feature>
<feature type="binding site" description="axial binding residue" evidence="13">
    <location>
        <position position="325"/>
    </location>
    <ligand>
        <name>heme c</name>
        <dbReference type="ChEBI" id="CHEBI:61717"/>
        <label>3</label>
    </ligand>
    <ligandPart>
        <name>Fe</name>
        <dbReference type="ChEBI" id="CHEBI:18248"/>
    </ligandPart>
</feature>
<dbReference type="GO" id="GO:0016614">
    <property type="term" value="F:oxidoreductase activity, acting on CH-OH group of donors"/>
    <property type="evidence" value="ECO:0007669"/>
    <property type="project" value="InterPro"/>
</dbReference>
<dbReference type="PANTHER" id="PTHR35008:SF8">
    <property type="entry name" value="ALCOHOL DEHYDROGENASE CYTOCHROME C SUBUNIT"/>
    <property type="match status" value="1"/>
</dbReference>
<name>A0A7W4IZ24_9PROT</name>
<comment type="subcellular location">
    <subcellularLocation>
        <location evidence="1">Cell membrane</location>
    </subcellularLocation>
</comment>
<evidence type="ECO:0000256" key="13">
    <source>
        <dbReference type="PIRSR" id="PIRSR000018-51"/>
    </source>
</evidence>
<evidence type="ECO:0000256" key="11">
    <source>
        <dbReference type="ARBA" id="ARBA00023136"/>
    </source>
</evidence>
<feature type="binding site" description="covalent" evidence="12">
    <location>
        <position position="199"/>
    </location>
    <ligand>
        <name>heme c</name>
        <dbReference type="ChEBI" id="CHEBI:61717"/>
        <label>2</label>
    </ligand>
</feature>
<evidence type="ECO:0000259" key="15">
    <source>
        <dbReference type="PROSITE" id="PS51007"/>
    </source>
</evidence>
<evidence type="ECO:0000256" key="8">
    <source>
        <dbReference type="ARBA" id="ARBA00022737"/>
    </source>
</evidence>
<keyword evidence="7 14" id="KW-0732">Signal</keyword>
<dbReference type="GO" id="GO:0005886">
    <property type="term" value="C:plasma membrane"/>
    <property type="evidence" value="ECO:0007669"/>
    <property type="project" value="UniProtKB-SubCell"/>
</dbReference>
<evidence type="ECO:0000313" key="16">
    <source>
        <dbReference type="EMBL" id="MBB2171437.1"/>
    </source>
</evidence>
<feature type="chain" id="PRO_5031061118" evidence="14">
    <location>
        <begin position="29"/>
        <end position="425"/>
    </location>
</feature>